<accession>A0A366HTY8</accession>
<dbReference type="AlphaFoldDB" id="A0A366HTY8"/>
<evidence type="ECO:0000313" key="2">
    <source>
        <dbReference type="EMBL" id="RBP46167.1"/>
    </source>
</evidence>
<evidence type="ECO:0000313" key="3">
    <source>
        <dbReference type="Proteomes" id="UP000253426"/>
    </source>
</evidence>
<feature type="signal peptide" evidence="1">
    <location>
        <begin position="1"/>
        <end position="29"/>
    </location>
</feature>
<dbReference type="RefSeq" id="WP_113957698.1">
    <property type="nucleotide sequence ID" value="NZ_QNRR01000002.1"/>
</dbReference>
<reference evidence="2 3" key="1">
    <citation type="submission" date="2018-06" db="EMBL/GenBank/DDBJ databases">
        <title>Genomic Encyclopedia of Type Strains, Phase IV (KMG-IV): sequencing the most valuable type-strain genomes for metagenomic binning, comparative biology and taxonomic classification.</title>
        <authorList>
            <person name="Goeker M."/>
        </authorList>
    </citation>
    <scope>NUCLEOTIDE SEQUENCE [LARGE SCALE GENOMIC DNA]</scope>
    <source>
        <strain evidence="2 3">DSM 25532</strain>
    </source>
</reference>
<comment type="caution">
    <text evidence="2">The sequence shown here is derived from an EMBL/GenBank/DDBJ whole genome shotgun (WGS) entry which is preliminary data.</text>
</comment>
<dbReference type="EMBL" id="QNRR01000002">
    <property type="protein sequence ID" value="RBP46167.1"/>
    <property type="molecule type" value="Genomic_DNA"/>
</dbReference>
<sequence length="158" mass="18050">MHSLQRHSSLPLLATLLVTLCSIATPLPAEDKPALVLENGGLKNVYRVVFQEWDEKNNFARGVVEVQSQDSEEPEMRLPFAVELKPSKDKKVEVLEVRSTGSYFFFPPAEKKDPYPLLTWTLTGRKSTKPVLKAKMWAYNAEKEIWALEEMEFEKPAN</sequence>
<dbReference type="Proteomes" id="UP000253426">
    <property type="component" value="Unassembled WGS sequence"/>
</dbReference>
<keyword evidence="3" id="KW-1185">Reference proteome</keyword>
<protein>
    <submittedName>
        <fullName evidence="2">Uncharacterized protein</fullName>
    </submittedName>
</protein>
<proteinExistence type="predicted"/>
<evidence type="ECO:0000256" key="1">
    <source>
        <dbReference type="SAM" id="SignalP"/>
    </source>
</evidence>
<name>A0A366HTY8_9BACT</name>
<dbReference type="OrthoDB" id="193704at2"/>
<organism evidence="2 3">
    <name type="scientific">Roseimicrobium gellanilyticum</name>
    <dbReference type="NCBI Taxonomy" id="748857"/>
    <lineage>
        <taxon>Bacteria</taxon>
        <taxon>Pseudomonadati</taxon>
        <taxon>Verrucomicrobiota</taxon>
        <taxon>Verrucomicrobiia</taxon>
        <taxon>Verrucomicrobiales</taxon>
        <taxon>Verrucomicrobiaceae</taxon>
        <taxon>Roseimicrobium</taxon>
    </lineage>
</organism>
<keyword evidence="1" id="KW-0732">Signal</keyword>
<gene>
    <name evidence="2" type="ORF">DES53_102553</name>
</gene>
<feature type="chain" id="PRO_5017082337" evidence="1">
    <location>
        <begin position="30"/>
        <end position="158"/>
    </location>
</feature>